<dbReference type="PANTHER" id="PTHR16263">
    <property type="entry name" value="TETRATRICOPEPTIDE REPEAT PROTEIN 38"/>
    <property type="match status" value="1"/>
</dbReference>
<sequence length="454" mass="49673">MSMHDPLGNPVSAAGPAARSGIDDFVTGFLGYHPRAANILAAANEEPESPLAQTYAGLLWMFLESPEAAASAAPFIAAGKALETKANAREISMHAVLTAWAAGELLEAEARIAAHLGHWPRDLVAMKLGQYLAFNRGDAPAMLRLARSVERENGANANFHAMAAFAFEQCHLLDRAEEAASRALEIDPAEPWAHHALAHVMLTQGRVPEGARFLDRVSSSWNGLNSFMYTHNWWHRALFALSLGDEDAVFAMYDDHCWTMEKAYSQDQIGAVSLLARMEMAGMDVGDRWADLAAWLKPRHADTVNVFLTLQYLYGLKRAGLAEATDLARAIEERAMGSQPDRSNVWHDVARPAARAILAHLEGRHQEAVNDMLVALPRMASAGGSHAQRDLFEQILLDAHIKAGNLVEAQQMMEMRRICDPAGIPLNRALAGTYRGLGLETEAREAEARRYAGT</sequence>
<accession>A0A2G1QPQ8</accession>
<evidence type="ECO:0000256" key="4">
    <source>
        <dbReference type="ARBA" id="ARBA00022803"/>
    </source>
</evidence>
<organism evidence="5 6">
    <name type="scientific">Zhengella mangrovi</name>
    <dbReference type="NCBI Taxonomy" id="1982044"/>
    <lineage>
        <taxon>Bacteria</taxon>
        <taxon>Pseudomonadati</taxon>
        <taxon>Pseudomonadota</taxon>
        <taxon>Alphaproteobacteria</taxon>
        <taxon>Hyphomicrobiales</taxon>
        <taxon>Notoacmeibacteraceae</taxon>
        <taxon>Zhengella</taxon>
    </lineage>
</organism>
<protein>
    <recommendedName>
        <fullName evidence="2">Tetratricopeptide repeat protein 38</fullName>
    </recommendedName>
</protein>
<dbReference type="EMBL" id="PDVP01000003">
    <property type="protein sequence ID" value="PHP67492.1"/>
    <property type="molecule type" value="Genomic_DNA"/>
</dbReference>
<dbReference type="InterPro" id="IPR011990">
    <property type="entry name" value="TPR-like_helical_dom_sf"/>
</dbReference>
<dbReference type="OrthoDB" id="9815900at2"/>
<gene>
    <name evidence="5" type="ORF">CSC94_07230</name>
</gene>
<dbReference type="AlphaFoldDB" id="A0A2G1QPQ8"/>
<comment type="similarity">
    <text evidence="1">Belongs to the TTC38 family.</text>
</comment>
<evidence type="ECO:0000256" key="1">
    <source>
        <dbReference type="ARBA" id="ARBA00005857"/>
    </source>
</evidence>
<dbReference type="SUPFAM" id="SSF48452">
    <property type="entry name" value="TPR-like"/>
    <property type="match status" value="1"/>
</dbReference>
<dbReference type="Gene3D" id="1.25.40.10">
    <property type="entry name" value="Tetratricopeptide repeat domain"/>
    <property type="match status" value="1"/>
</dbReference>
<evidence type="ECO:0000313" key="6">
    <source>
        <dbReference type="Proteomes" id="UP000221168"/>
    </source>
</evidence>
<dbReference type="InterPro" id="IPR033891">
    <property type="entry name" value="TTC38"/>
</dbReference>
<evidence type="ECO:0000256" key="3">
    <source>
        <dbReference type="ARBA" id="ARBA00022737"/>
    </source>
</evidence>
<dbReference type="PANTHER" id="PTHR16263:SF4">
    <property type="entry name" value="TETRATRICOPEPTIDE REPEAT PROTEIN 38"/>
    <property type="match status" value="1"/>
</dbReference>
<dbReference type="Proteomes" id="UP000221168">
    <property type="component" value="Unassembled WGS sequence"/>
</dbReference>
<keyword evidence="4" id="KW-0802">TPR repeat</keyword>
<reference evidence="5 6" key="1">
    <citation type="submission" date="2017-10" db="EMBL/GenBank/DDBJ databases">
        <title>Sedimentibacterium mangrovi gen. nov., sp. nov., a novel member of family Phyllobacteriacea isolated from mangrove sediment.</title>
        <authorList>
            <person name="Liao H."/>
            <person name="Tian Y."/>
        </authorList>
    </citation>
    <scope>NUCLEOTIDE SEQUENCE [LARGE SCALE GENOMIC DNA]</scope>
    <source>
        <strain evidence="5 6">X9-2-2</strain>
    </source>
</reference>
<name>A0A2G1QPQ8_9HYPH</name>
<keyword evidence="3" id="KW-0677">Repeat</keyword>
<dbReference type="CDD" id="cd05804">
    <property type="entry name" value="StaR_like"/>
    <property type="match status" value="1"/>
</dbReference>
<proteinExistence type="inferred from homology"/>
<evidence type="ECO:0000313" key="5">
    <source>
        <dbReference type="EMBL" id="PHP67492.1"/>
    </source>
</evidence>
<keyword evidence="6" id="KW-1185">Reference proteome</keyword>
<comment type="caution">
    <text evidence="5">The sequence shown here is derived from an EMBL/GenBank/DDBJ whole genome shotgun (WGS) entry which is preliminary data.</text>
</comment>
<evidence type="ECO:0000256" key="2">
    <source>
        <dbReference type="ARBA" id="ARBA00019992"/>
    </source>
</evidence>